<reference evidence="3" key="1">
    <citation type="journal article" date="2003" name="Mycoses">
        <title>Disseminated trichosporonosis in China.</title>
        <authorList>
            <person name="Yang R."/>
            <person name="Ao J."/>
            <person name="Wang W."/>
            <person name="Song K."/>
            <person name="Li R."/>
            <person name="Wang D."/>
        </authorList>
    </citation>
    <scope>NUCLEOTIDE SEQUENCE [LARGE SCALE GENOMIC DNA]</scope>
    <source>
        <strain evidence="3">CBS 2479</strain>
    </source>
</reference>
<feature type="region of interest" description="Disordered" evidence="1">
    <location>
        <begin position="883"/>
        <end position="1002"/>
    </location>
</feature>
<feature type="domain" description="Sfi1 spindle body" evidence="2">
    <location>
        <begin position="465"/>
        <end position="739"/>
    </location>
</feature>
<name>J6EUG6_TRIAS</name>
<dbReference type="EMBL" id="ALBS01000210">
    <property type="protein sequence ID" value="EJT48229.1"/>
    <property type="molecule type" value="Genomic_DNA"/>
</dbReference>
<organism evidence="3">
    <name type="scientific">Trichosporon asahii var. asahii (strain ATCC 90039 / CBS 2479 / JCM 2466 / KCTC 7840 / NBRC 103889/ NCYC 2677 / UAMH 7654)</name>
    <name type="common">Yeast</name>
    <dbReference type="NCBI Taxonomy" id="1186058"/>
    <lineage>
        <taxon>Eukaryota</taxon>
        <taxon>Fungi</taxon>
        <taxon>Dikarya</taxon>
        <taxon>Basidiomycota</taxon>
        <taxon>Agaricomycotina</taxon>
        <taxon>Tremellomycetes</taxon>
        <taxon>Trichosporonales</taxon>
        <taxon>Trichosporonaceae</taxon>
        <taxon>Trichosporon</taxon>
    </lineage>
</organism>
<dbReference type="OrthoDB" id="1933281at2759"/>
<feature type="region of interest" description="Disordered" evidence="1">
    <location>
        <begin position="171"/>
        <end position="200"/>
    </location>
</feature>
<comment type="caution">
    <text evidence="3">The sequence shown here is derived from an EMBL/GenBank/DDBJ whole genome shotgun (WGS) entry which is preliminary data.</text>
</comment>
<reference evidence="3" key="3">
    <citation type="submission" date="2012-07" db="EMBL/GenBank/DDBJ databases">
        <authorList>
            <person name="Yang R.-Y."/>
            <person name="Li H.-T."/>
            <person name="Zhu H."/>
            <person name="Zhou G.-P."/>
            <person name="Wang M."/>
            <person name="Wang L."/>
        </authorList>
    </citation>
    <scope>NUCLEOTIDE SEQUENCE</scope>
    <source>
        <strain evidence="3">CBS 2479</strain>
    </source>
</reference>
<dbReference type="AlphaFoldDB" id="J6EUG6"/>
<dbReference type="Pfam" id="PF08457">
    <property type="entry name" value="Sfi1"/>
    <property type="match status" value="1"/>
</dbReference>
<protein>
    <submittedName>
        <fullName evidence="3">Spindle pole body duplication-related protein</fullName>
    </submittedName>
</protein>
<evidence type="ECO:0000259" key="2">
    <source>
        <dbReference type="Pfam" id="PF08457"/>
    </source>
</evidence>
<sequence length="1002" mass="115534">MLSRHVQDPHNTITSLSASFSASLSLSEAIDLDIVDEIISRARDATTFAQTQHAYNQVLKERGIRPSDDKLYYQFMLKLSMVRAATWGERWDVWRSMHDETRAASATAVSSASKSRSMNPLKSRVPFLASASSDLDEGFADESGAESEVAVRESPRKNLRKTLETFRGQSLVGYTPSNSGEEDSLDLVGPPIRTSTPRKARKSAGYHVYDDFGKFLDTRRTSSLSPTPPTYEESVTYSTINPDRTLTATPKATDDTPYIHPRELKDLEFKADQFLRLGLLGRCFSTWYQSADWIWSTSNKIQEVRNMLLLRQHLHKWQEVLEINLGRPATADAHFQMSTEKKVVEKWLNKARERRRDRRLLETEEAVTRAMDDAAARAAWKMWREKLVMTRTKRWEKDLKRREKQAVQQFRKTKLERAFNRAEQARLADAFNDRSVKRSAMARMGSALQKRISREQMAHEIVAARDRELLSKAIRIWSLVGRSKLYARVSDRRQERIVFGKWLGKMDRVHDLNEFKAASDLRRKYTALTRWRDVIGSKRNAALKADLMYEMRTKHRLVTKWKQAHVKQADNEATADKAHAFFTLRATFKIWKGARILRQQQAFVEKRRLNDLKSWMDGKLLSLEEKVKVEEFQKERAKRLDQWTQRVIAIKSDEITVTEQYNARLSRRVFDRWTGELKRTRNLAALLASALDIRAEEQLRGAFRAWRQRAAYERDLRQRSEFFANERRQRTLSEAMDKWVGLKRERDLRSVEEEVALRHEDALLFAVYDRWIARTASFDAIRFDCRRMRRNTFDRWQKALVRIREEKRAAAEHDTKLKGEFTMDVCADRTEEAFGLWRKAYLAKMVKKRTPALIDGRRAHSPAFAEPRRGSSPLFGEAVRARHSLPGVGVPPRTRAVPGPRPSLPAGSSSRSLLPRPGRVVSGTSGSSKSEEAGSVASEPAYSRLRGELAAQSPGRSPRGRSASDEDPQTKLRSRSGDRHRKGDLDTPMSELVRALREAKRN</sequence>
<feature type="compositionally biased region" description="Basic and acidic residues" evidence="1">
    <location>
        <begin position="962"/>
        <end position="985"/>
    </location>
</feature>
<evidence type="ECO:0000313" key="3">
    <source>
        <dbReference type="EMBL" id="EJT48229.1"/>
    </source>
</evidence>
<proteinExistence type="predicted"/>
<dbReference type="Proteomes" id="UP000002748">
    <property type="component" value="Unassembled WGS sequence"/>
</dbReference>
<feature type="compositionally biased region" description="Low complexity" evidence="1">
    <location>
        <begin position="904"/>
        <end position="919"/>
    </location>
</feature>
<accession>J6EUG6</accession>
<reference evidence="3" key="2">
    <citation type="journal article" date="2012" name="Eukaryot. Cell">
        <title>Draft genome sequence of CBS 2479, the standard type strain of Trichosporon asahii.</title>
        <authorList>
            <person name="Yang R.Y."/>
            <person name="Li H.T."/>
            <person name="Zhu H."/>
            <person name="Zhou G.P."/>
            <person name="Wang M."/>
            <person name="Wang L."/>
        </authorList>
    </citation>
    <scope>NUCLEOTIDE SEQUENCE [LARGE SCALE GENOMIC DNA]</scope>
</reference>
<dbReference type="KEGG" id="tasa:A1Q1_02795"/>
<dbReference type="GeneID" id="25986308"/>
<dbReference type="VEuPathDB" id="FungiDB:A1Q1_02795"/>
<dbReference type="HOGENOM" id="CLU_299394_0_0_1"/>
<dbReference type="InterPro" id="IPR013665">
    <property type="entry name" value="Sfi1_dom"/>
</dbReference>
<dbReference type="RefSeq" id="XP_014179499.1">
    <property type="nucleotide sequence ID" value="XM_014324024.1"/>
</dbReference>
<evidence type="ECO:0000256" key="1">
    <source>
        <dbReference type="SAM" id="MobiDB-lite"/>
    </source>
</evidence>
<gene>
    <name evidence="3" type="ORF">A1Q1_02795</name>
</gene>